<dbReference type="Gene3D" id="1.10.287.110">
    <property type="entry name" value="DnaJ domain"/>
    <property type="match status" value="1"/>
</dbReference>
<dbReference type="Gene3D" id="2.60.260.20">
    <property type="entry name" value="Urease metallochaperone UreE, N-terminal domain"/>
    <property type="match status" value="2"/>
</dbReference>
<dbReference type="SMART" id="SM00271">
    <property type="entry name" value="DnaJ"/>
    <property type="match status" value="1"/>
</dbReference>
<evidence type="ECO:0000313" key="2">
    <source>
        <dbReference type="EMBL" id="XDO97614.1"/>
    </source>
</evidence>
<feature type="domain" description="J" evidence="1">
    <location>
        <begin position="11"/>
        <end position="65"/>
    </location>
</feature>
<evidence type="ECO:0000259" key="1">
    <source>
        <dbReference type="PROSITE" id="PS50076"/>
    </source>
</evidence>
<name>A0AB39KVE3_9CAUL</name>
<sequence>MTTRAVITPATARALLGVEHGADAQTLRKAFREAAKRAHPDRPGGSPALFRDMLAAHRVLQADLGSPIAFPPAVQEAAAPPATGVTITPLIAVEGGQVEIEHEGRRLRVTLPAGLREDDRIRVDGVVLAVSISGDAEALVRGDDLWLTAAIDPQLLADGGRAVIDTPVGRRSIWITQKAAERGLIRVQGQGLPARGDHAQGDLFLRVERAAERGESAARTLLKRFTAAWAA</sequence>
<dbReference type="InterPro" id="IPR008971">
    <property type="entry name" value="HSP40/DnaJ_pept-bd"/>
</dbReference>
<dbReference type="CDD" id="cd06257">
    <property type="entry name" value="DnaJ"/>
    <property type="match status" value="1"/>
</dbReference>
<organism evidence="2">
    <name type="scientific">Caulobacter sp. 73W</name>
    <dbReference type="NCBI Taxonomy" id="3161137"/>
    <lineage>
        <taxon>Bacteria</taxon>
        <taxon>Pseudomonadati</taxon>
        <taxon>Pseudomonadota</taxon>
        <taxon>Alphaproteobacteria</taxon>
        <taxon>Caulobacterales</taxon>
        <taxon>Caulobacteraceae</taxon>
        <taxon>Caulobacter</taxon>
    </lineage>
</organism>
<dbReference type="InterPro" id="IPR001623">
    <property type="entry name" value="DnaJ_domain"/>
</dbReference>
<gene>
    <name evidence="2" type="ORF">ABOZ73_04115</name>
</gene>
<dbReference type="SUPFAM" id="SSF46565">
    <property type="entry name" value="Chaperone J-domain"/>
    <property type="match status" value="1"/>
</dbReference>
<dbReference type="AlphaFoldDB" id="A0AB39KVE3"/>
<dbReference type="EMBL" id="CP158375">
    <property type="protein sequence ID" value="XDO97614.1"/>
    <property type="molecule type" value="Genomic_DNA"/>
</dbReference>
<protein>
    <submittedName>
        <fullName evidence="2">DnaJ C-terminal domain-containing protein</fullName>
    </submittedName>
</protein>
<proteinExistence type="predicted"/>
<dbReference type="Pfam" id="PF00226">
    <property type="entry name" value="DnaJ"/>
    <property type="match status" value="1"/>
</dbReference>
<dbReference type="RefSeq" id="WP_369060959.1">
    <property type="nucleotide sequence ID" value="NZ_CP158375.1"/>
</dbReference>
<dbReference type="PROSITE" id="PS50076">
    <property type="entry name" value="DNAJ_2"/>
    <property type="match status" value="1"/>
</dbReference>
<dbReference type="SUPFAM" id="SSF49493">
    <property type="entry name" value="HSP40/DnaJ peptide-binding domain"/>
    <property type="match status" value="1"/>
</dbReference>
<dbReference type="InterPro" id="IPR036869">
    <property type="entry name" value="J_dom_sf"/>
</dbReference>
<dbReference type="InterPro" id="IPR002939">
    <property type="entry name" value="DnaJ_C"/>
</dbReference>
<accession>A0AB39KVE3</accession>
<reference evidence="2" key="1">
    <citation type="submission" date="2024-06" db="EMBL/GenBank/DDBJ databases">
        <title>Caulobacter inopinatus, sp. nov.</title>
        <authorList>
            <person name="Donachie S.P."/>
        </authorList>
    </citation>
    <scope>NUCLEOTIDE SEQUENCE</scope>
    <source>
        <strain evidence="2">73W</strain>
    </source>
</reference>
<dbReference type="GO" id="GO:0051082">
    <property type="term" value="F:unfolded protein binding"/>
    <property type="evidence" value="ECO:0007669"/>
    <property type="project" value="InterPro"/>
</dbReference>
<dbReference type="GO" id="GO:0006457">
    <property type="term" value="P:protein folding"/>
    <property type="evidence" value="ECO:0007669"/>
    <property type="project" value="InterPro"/>
</dbReference>
<dbReference type="Pfam" id="PF01556">
    <property type="entry name" value="DnaJ_C"/>
    <property type="match status" value="1"/>
</dbReference>